<evidence type="ECO:0000259" key="2">
    <source>
        <dbReference type="Pfam" id="PF16036"/>
    </source>
</evidence>
<dbReference type="EMBL" id="JRWP01000005">
    <property type="protein sequence ID" value="KGY09545.1"/>
    <property type="molecule type" value="Genomic_DNA"/>
</dbReference>
<organism evidence="3 4">
    <name type="scientific">Photobacterium sp. (strain ATCC 43367)</name>
    <dbReference type="NCBI Taxonomy" id="379097"/>
    <lineage>
        <taxon>Bacteria</taxon>
        <taxon>Pseudomonadati</taxon>
        <taxon>Pseudomonadota</taxon>
        <taxon>Gammaproteobacteria</taxon>
        <taxon>Vibrionales</taxon>
        <taxon>Vibrionaceae</taxon>
        <taxon>Vibrio</taxon>
        <taxon>Vibrio oreintalis group</taxon>
    </lineage>
</organism>
<dbReference type="RefSeq" id="WP_038189431.1">
    <property type="nucleotide sequence ID" value="NZ_JRWP01000005.1"/>
</dbReference>
<keyword evidence="1" id="KW-0732">Signal</keyword>
<feature type="chain" id="PRO_5002011311" evidence="1">
    <location>
        <begin position="25"/>
        <end position="186"/>
    </location>
</feature>
<comment type="caution">
    <text evidence="3">The sequence shown here is derived from an EMBL/GenBank/DDBJ whole genome shotgun (WGS) entry which is preliminary data.</text>
</comment>
<proteinExistence type="predicted"/>
<dbReference type="AlphaFoldDB" id="A0A0A5HZ63"/>
<dbReference type="InterPro" id="IPR016087">
    <property type="entry name" value="Chalcone_isomerase"/>
</dbReference>
<evidence type="ECO:0000256" key="1">
    <source>
        <dbReference type="SAM" id="SignalP"/>
    </source>
</evidence>
<dbReference type="Proteomes" id="UP000030451">
    <property type="component" value="Unassembled WGS sequence"/>
</dbReference>
<evidence type="ECO:0000313" key="3">
    <source>
        <dbReference type="EMBL" id="KGY09545.1"/>
    </source>
</evidence>
<protein>
    <submittedName>
        <fullName evidence="3">Periplasmic protein</fullName>
    </submittedName>
</protein>
<gene>
    <name evidence="3" type="ORF">NM06_06800</name>
</gene>
<accession>A0A0A5HZ63</accession>
<reference evidence="3 4" key="1">
    <citation type="submission" date="2014-10" db="EMBL/GenBank/DDBJ databases">
        <title>Genome sequencing of Vibrio sinaloensis T08.</title>
        <authorList>
            <person name="Chan K.-G."/>
            <person name="Mohamad N.I."/>
        </authorList>
    </citation>
    <scope>NUCLEOTIDE SEQUENCE [LARGE SCALE GENOMIC DNA]</scope>
    <source>
        <strain evidence="3 4">T08</strain>
    </source>
</reference>
<evidence type="ECO:0000313" key="4">
    <source>
        <dbReference type="Proteomes" id="UP000030451"/>
    </source>
</evidence>
<name>A0A0A5HZ63_PHOS4</name>
<sequence>MSRVFQLIKRGLTFSLLVSSTSYAAPVDSETEWNTWPAVGEAQLSVFIFDVYQSRLQTPNGTYSVDADITPHPLALSIDYQRDISQQQLLDATEDQWEEMGFDKQLSQRWIQELVTIFPNIEKGQNLTYVTDGQSGHFYFRSNEMASPTRIGSITDESLNDAFLAIWLSPKTTYPKLRAQLIGLSQ</sequence>
<feature type="domain" description="Chalcone isomerase" evidence="2">
    <location>
        <begin position="45"/>
        <end position="183"/>
    </location>
</feature>
<feature type="signal peptide" evidence="1">
    <location>
        <begin position="1"/>
        <end position="24"/>
    </location>
</feature>
<dbReference type="Pfam" id="PF16036">
    <property type="entry name" value="Chalcone_3"/>
    <property type="match status" value="1"/>
</dbReference>
<dbReference type="STRING" id="379097.SE23_13690"/>